<sequence>MSAWKILCVKKIALDNGLDVVYRSQLSTIDKA</sequence>
<reference evidence="2" key="1">
    <citation type="submission" date="2016-11" db="UniProtKB">
        <authorList>
            <consortium name="WormBaseParasite"/>
        </authorList>
    </citation>
    <scope>IDENTIFICATION</scope>
</reference>
<dbReference type="WBParaSite" id="Hba_08957">
    <property type="protein sequence ID" value="Hba_08957"/>
    <property type="gene ID" value="Hba_08957"/>
</dbReference>
<organism evidence="1 2">
    <name type="scientific">Heterorhabditis bacteriophora</name>
    <name type="common">Entomopathogenic nematode worm</name>
    <dbReference type="NCBI Taxonomy" id="37862"/>
    <lineage>
        <taxon>Eukaryota</taxon>
        <taxon>Metazoa</taxon>
        <taxon>Ecdysozoa</taxon>
        <taxon>Nematoda</taxon>
        <taxon>Chromadorea</taxon>
        <taxon>Rhabditida</taxon>
        <taxon>Rhabditina</taxon>
        <taxon>Rhabditomorpha</taxon>
        <taxon>Strongyloidea</taxon>
        <taxon>Heterorhabditidae</taxon>
        <taxon>Heterorhabditis</taxon>
    </lineage>
</organism>
<evidence type="ECO:0000313" key="2">
    <source>
        <dbReference type="WBParaSite" id="Hba_08957"/>
    </source>
</evidence>
<proteinExistence type="predicted"/>
<keyword evidence="1" id="KW-1185">Reference proteome</keyword>
<accession>A0A1I7WUX4</accession>
<name>A0A1I7WUX4_HETBA</name>
<evidence type="ECO:0000313" key="1">
    <source>
        <dbReference type="Proteomes" id="UP000095283"/>
    </source>
</evidence>
<protein>
    <submittedName>
        <fullName evidence="2">Transposase</fullName>
    </submittedName>
</protein>
<dbReference type="AlphaFoldDB" id="A0A1I7WUX4"/>
<dbReference type="Proteomes" id="UP000095283">
    <property type="component" value="Unplaced"/>
</dbReference>